<dbReference type="NCBIfam" id="TIGR00260">
    <property type="entry name" value="thrC"/>
    <property type="match status" value="1"/>
</dbReference>
<evidence type="ECO:0000256" key="2">
    <source>
        <dbReference type="ARBA" id="ARBA00004979"/>
    </source>
</evidence>
<dbReference type="PANTHER" id="PTHR42690:SF1">
    <property type="entry name" value="THREONINE SYNTHASE-LIKE 2"/>
    <property type="match status" value="1"/>
</dbReference>
<evidence type="ECO:0000259" key="14">
    <source>
        <dbReference type="Pfam" id="PF14821"/>
    </source>
</evidence>
<dbReference type="InterPro" id="IPR037158">
    <property type="entry name" value="Thr_synth_N_sf"/>
</dbReference>
<dbReference type="Proteomes" id="UP000188947">
    <property type="component" value="Unassembled WGS sequence"/>
</dbReference>
<keyword evidence="6" id="KW-0028">Amino-acid biosynthesis</keyword>
<evidence type="ECO:0000256" key="9">
    <source>
        <dbReference type="ARBA" id="ARBA00023239"/>
    </source>
</evidence>
<dbReference type="InterPro" id="IPR000634">
    <property type="entry name" value="Ser/Thr_deHydtase_PyrdxlP-BS"/>
</dbReference>
<keyword evidence="8 12" id="KW-0663">Pyridoxal phosphate</keyword>
<accession>A0A1V3U284</accession>
<dbReference type="InterPro" id="IPR036052">
    <property type="entry name" value="TrpB-like_PALP_sf"/>
</dbReference>
<dbReference type="OrthoDB" id="9763107at2"/>
<comment type="caution">
    <text evidence="15">The sequence shown here is derived from an EMBL/GenBank/DDBJ whole genome shotgun (WGS) entry which is preliminary data.</text>
</comment>
<proteinExistence type="inferred from homology"/>
<dbReference type="PROSITE" id="PS00165">
    <property type="entry name" value="DEHYDRATASE_SER_THR"/>
    <property type="match status" value="1"/>
</dbReference>
<organism evidence="15 16">
    <name type="scientific">Elizabethkingia meningoseptica</name>
    <name type="common">Chryseobacterium meningosepticum</name>
    <dbReference type="NCBI Taxonomy" id="238"/>
    <lineage>
        <taxon>Bacteria</taxon>
        <taxon>Pseudomonadati</taxon>
        <taxon>Bacteroidota</taxon>
        <taxon>Flavobacteriia</taxon>
        <taxon>Flavobacteriales</taxon>
        <taxon>Weeksellaceae</taxon>
        <taxon>Elizabethkingia</taxon>
    </lineage>
</organism>
<evidence type="ECO:0000256" key="6">
    <source>
        <dbReference type="ARBA" id="ARBA00022605"/>
    </source>
</evidence>
<evidence type="ECO:0000256" key="7">
    <source>
        <dbReference type="ARBA" id="ARBA00022697"/>
    </source>
</evidence>
<evidence type="ECO:0000256" key="1">
    <source>
        <dbReference type="ARBA" id="ARBA00001933"/>
    </source>
</evidence>
<dbReference type="InterPro" id="IPR051166">
    <property type="entry name" value="Threonine_Synthase"/>
</dbReference>
<evidence type="ECO:0000256" key="11">
    <source>
        <dbReference type="NCBIfam" id="TIGR00260"/>
    </source>
</evidence>
<dbReference type="GO" id="GO:0009088">
    <property type="term" value="P:threonine biosynthetic process"/>
    <property type="evidence" value="ECO:0007669"/>
    <property type="project" value="UniProtKB-UniRule"/>
</dbReference>
<evidence type="ECO:0000256" key="4">
    <source>
        <dbReference type="ARBA" id="ARBA00013028"/>
    </source>
</evidence>
<comment type="cofactor">
    <cofactor evidence="1 12">
        <name>pyridoxal 5'-phosphate</name>
        <dbReference type="ChEBI" id="CHEBI:597326"/>
    </cofactor>
</comment>
<evidence type="ECO:0000313" key="16">
    <source>
        <dbReference type="Proteomes" id="UP000188947"/>
    </source>
</evidence>
<sequence length="428" mass="47667">MKYYSTRTKHNVNISQAVLNGLADDGGLYMPEEIPQLSASFFENIENKSLPEIGYEVAKQFLGDSIPEDILRNMIDEVLNFDIPVVNIHNDIYSLELFHGPTLAFKDVGARFMARLMSYYANGKPMKVIAATSGDTGSAVAAGFYNVPGITVYILYPKGKVSPLQEKQLTTWGGNIKALEIEGTFDDCQALAKQLLADEALQQQYITSANSINIARLIPQSFYYFWAYAQLKKQNKKIVFSVPSGNFGNLTAGLMAFKMGLPVERFVAATNMNNVVPQYLETGTYEARPSLATISNAMDVGNPSNFERMKDLFHDDVVQFRNLISGYFFSDEETKATIQKVYQETGYLLDPHGAVAYLGLSKYLGEHPENLSGILLETAHPAKFIKTVEDSIAAQIEIPEKLSAFDKKEKVVALFPVDFQKVKEFIKS</sequence>
<comment type="similarity">
    <text evidence="3">Belongs to the threonine synthase family.</text>
</comment>
<dbReference type="PANTHER" id="PTHR42690">
    <property type="entry name" value="THREONINE SYNTHASE FAMILY MEMBER"/>
    <property type="match status" value="1"/>
</dbReference>
<dbReference type="eggNOG" id="COG0498">
    <property type="taxonomic scope" value="Bacteria"/>
</dbReference>
<dbReference type="EMBL" id="MPOG01000008">
    <property type="protein sequence ID" value="OOH96317.1"/>
    <property type="molecule type" value="Genomic_DNA"/>
</dbReference>
<dbReference type="EC" id="4.2.3.1" evidence="4 11"/>
<evidence type="ECO:0000256" key="3">
    <source>
        <dbReference type="ARBA" id="ARBA00005517"/>
    </source>
</evidence>
<dbReference type="SUPFAM" id="SSF53686">
    <property type="entry name" value="Tryptophan synthase beta subunit-like PLP-dependent enzymes"/>
    <property type="match status" value="1"/>
</dbReference>
<evidence type="ECO:0000256" key="8">
    <source>
        <dbReference type="ARBA" id="ARBA00022898"/>
    </source>
</evidence>
<gene>
    <name evidence="15" type="ORF">BMF97_08190</name>
</gene>
<reference evidence="15 16" key="1">
    <citation type="submission" date="2016-11" db="EMBL/GenBank/DDBJ databases">
        <title>Genome sequence and comparative genomic analysis of clinical strain Elizabethkingia meningoseptica 61421 PRCM.</title>
        <authorList>
            <person name="Wang M."/>
            <person name="Hu S."/>
            <person name="Cao L."/>
            <person name="Jiang T."/>
            <person name="Zhou Y."/>
            <person name="Ming D."/>
        </authorList>
    </citation>
    <scope>NUCLEOTIDE SEQUENCE [LARGE SCALE GENOMIC DNA]</scope>
    <source>
        <strain evidence="15 16">61421 PRCM</strain>
    </source>
</reference>
<evidence type="ECO:0000259" key="13">
    <source>
        <dbReference type="Pfam" id="PF00291"/>
    </source>
</evidence>
<dbReference type="Gene3D" id="3.40.50.1100">
    <property type="match status" value="2"/>
</dbReference>
<dbReference type="Gene3D" id="3.90.1380.10">
    <property type="entry name" value="Threonine synthase, N-terminal domain"/>
    <property type="match status" value="1"/>
</dbReference>
<evidence type="ECO:0000313" key="15">
    <source>
        <dbReference type="EMBL" id="OOH96317.1"/>
    </source>
</evidence>
<keyword evidence="16" id="KW-1185">Reference proteome</keyword>
<dbReference type="UniPathway" id="UPA00050">
    <property type="reaction ID" value="UER00065"/>
</dbReference>
<dbReference type="InterPro" id="IPR001926">
    <property type="entry name" value="TrpB-like_PALP"/>
</dbReference>
<comment type="catalytic activity">
    <reaction evidence="10">
        <text>O-phospho-L-homoserine + H2O = L-threonine + phosphate</text>
        <dbReference type="Rhea" id="RHEA:10840"/>
        <dbReference type="ChEBI" id="CHEBI:15377"/>
        <dbReference type="ChEBI" id="CHEBI:43474"/>
        <dbReference type="ChEBI" id="CHEBI:57590"/>
        <dbReference type="ChEBI" id="CHEBI:57926"/>
        <dbReference type="EC" id="4.2.3.1"/>
    </reaction>
</comment>
<dbReference type="GO" id="GO:0004795">
    <property type="term" value="F:threonine synthase activity"/>
    <property type="evidence" value="ECO:0007669"/>
    <property type="project" value="UniProtKB-UniRule"/>
</dbReference>
<dbReference type="Pfam" id="PF00291">
    <property type="entry name" value="PALP"/>
    <property type="match status" value="1"/>
</dbReference>
<dbReference type="GO" id="GO:0030170">
    <property type="term" value="F:pyridoxal phosphate binding"/>
    <property type="evidence" value="ECO:0007669"/>
    <property type="project" value="InterPro"/>
</dbReference>
<feature type="domain" description="Tryptophan synthase beta chain-like PALP" evidence="13">
    <location>
        <begin position="95"/>
        <end position="370"/>
    </location>
</feature>
<dbReference type="InterPro" id="IPR029144">
    <property type="entry name" value="Thr_synth_N"/>
</dbReference>
<dbReference type="CDD" id="cd01560">
    <property type="entry name" value="Thr-synth_2"/>
    <property type="match status" value="1"/>
</dbReference>
<evidence type="ECO:0000256" key="5">
    <source>
        <dbReference type="ARBA" id="ARBA00018679"/>
    </source>
</evidence>
<dbReference type="STRING" id="238.BBD35_13920"/>
<dbReference type="InterPro" id="IPR004450">
    <property type="entry name" value="Thr_synthase-like"/>
</dbReference>
<evidence type="ECO:0000256" key="12">
    <source>
        <dbReference type="PIRSR" id="PIRSR604450-51"/>
    </source>
</evidence>
<feature type="modified residue" description="N6-(pyridoxal phosphate)lysine" evidence="12">
    <location>
        <position position="106"/>
    </location>
</feature>
<comment type="pathway">
    <text evidence="2">Amino-acid biosynthesis; L-threonine biosynthesis; L-threonine from L-aspartate: step 5/5.</text>
</comment>
<keyword evidence="9" id="KW-0456">Lyase</keyword>
<evidence type="ECO:0000256" key="10">
    <source>
        <dbReference type="ARBA" id="ARBA00049144"/>
    </source>
</evidence>
<protein>
    <recommendedName>
        <fullName evidence="5 11">Threonine synthase</fullName>
        <ecNumber evidence="4 11">4.2.3.1</ecNumber>
    </recommendedName>
</protein>
<dbReference type="Pfam" id="PF14821">
    <property type="entry name" value="Thr_synth_N"/>
    <property type="match status" value="1"/>
</dbReference>
<dbReference type="RefSeq" id="WP_069214859.1">
    <property type="nucleotide sequence ID" value="NZ_CP016378.1"/>
</dbReference>
<feature type="domain" description="Threonine synthase N-terminal" evidence="14">
    <location>
        <begin position="2"/>
        <end position="77"/>
    </location>
</feature>
<name>A0A1V3U284_ELIME</name>
<dbReference type="AlphaFoldDB" id="A0A1V3U284"/>
<keyword evidence="7" id="KW-0791">Threonine biosynthesis</keyword>